<dbReference type="GeneID" id="5890709"/>
<dbReference type="EMBL" id="CH991549">
    <property type="protein sequence ID" value="EDQ89933.1"/>
    <property type="molecule type" value="Genomic_DNA"/>
</dbReference>
<protein>
    <submittedName>
        <fullName evidence="1">Uncharacterized protein</fullName>
    </submittedName>
</protein>
<organism evidence="1 2">
    <name type="scientific">Monosiga brevicollis</name>
    <name type="common">Choanoflagellate</name>
    <dbReference type="NCBI Taxonomy" id="81824"/>
    <lineage>
        <taxon>Eukaryota</taxon>
        <taxon>Choanoflagellata</taxon>
        <taxon>Craspedida</taxon>
        <taxon>Salpingoecidae</taxon>
        <taxon>Monosiga</taxon>
    </lineage>
</organism>
<dbReference type="Proteomes" id="UP000001357">
    <property type="component" value="Unassembled WGS sequence"/>
</dbReference>
<dbReference type="KEGG" id="mbr:MONBRDRAFT_7677"/>
<evidence type="ECO:0000313" key="2">
    <source>
        <dbReference type="Proteomes" id="UP000001357"/>
    </source>
</evidence>
<sequence>MEAASRAATTVSDRVYELEVLVRELEAYIEAATLTPVAAADPQTLEIDRQAVTSAAATLAYMRCRLLLSNGESSVLDLRYEHFAQPSHGRPKHLMAQARQLPGLMRLKDEEAMTLRHQVEDAQTTRTQLTQQLHEASLARCVMLKASSSQRERRTCTQLLAENEASIANILSQHKLKEAKQYLDAFERHLSASLTLVTTQLR</sequence>
<accession>A9UXZ7</accession>
<gene>
    <name evidence="1" type="ORF">MONBRDRAFT_7677</name>
</gene>
<dbReference type="RefSeq" id="XP_001745355.1">
    <property type="nucleotide sequence ID" value="XM_001745303.1"/>
</dbReference>
<dbReference type="AlphaFoldDB" id="A9UXZ7"/>
<proteinExistence type="predicted"/>
<dbReference type="InParanoid" id="A9UXZ7"/>
<name>A9UXZ7_MONBE</name>
<keyword evidence="2" id="KW-1185">Reference proteome</keyword>
<evidence type="ECO:0000313" key="1">
    <source>
        <dbReference type="EMBL" id="EDQ89933.1"/>
    </source>
</evidence>
<reference evidence="1 2" key="1">
    <citation type="journal article" date="2008" name="Nature">
        <title>The genome of the choanoflagellate Monosiga brevicollis and the origin of metazoans.</title>
        <authorList>
            <consortium name="JGI Sequencing"/>
            <person name="King N."/>
            <person name="Westbrook M.J."/>
            <person name="Young S.L."/>
            <person name="Kuo A."/>
            <person name="Abedin M."/>
            <person name="Chapman J."/>
            <person name="Fairclough S."/>
            <person name="Hellsten U."/>
            <person name="Isogai Y."/>
            <person name="Letunic I."/>
            <person name="Marr M."/>
            <person name="Pincus D."/>
            <person name="Putnam N."/>
            <person name="Rokas A."/>
            <person name="Wright K.J."/>
            <person name="Zuzow R."/>
            <person name="Dirks W."/>
            <person name="Good M."/>
            <person name="Goodstein D."/>
            <person name="Lemons D."/>
            <person name="Li W."/>
            <person name="Lyons J.B."/>
            <person name="Morris A."/>
            <person name="Nichols S."/>
            <person name="Richter D.J."/>
            <person name="Salamov A."/>
            <person name="Bork P."/>
            <person name="Lim W.A."/>
            <person name="Manning G."/>
            <person name="Miller W.T."/>
            <person name="McGinnis W."/>
            <person name="Shapiro H."/>
            <person name="Tjian R."/>
            <person name="Grigoriev I.V."/>
            <person name="Rokhsar D."/>
        </authorList>
    </citation>
    <scope>NUCLEOTIDE SEQUENCE [LARGE SCALE GENOMIC DNA]</scope>
    <source>
        <strain evidence="2">MX1 / ATCC 50154</strain>
    </source>
</reference>